<dbReference type="RefSeq" id="WP_209407525.1">
    <property type="nucleotide sequence ID" value="NZ_JAGIYQ010000020.1"/>
</dbReference>
<dbReference type="InterPro" id="IPR007404">
    <property type="entry name" value="YdjM-like"/>
</dbReference>
<evidence type="ECO:0000313" key="3">
    <source>
        <dbReference type="Proteomes" id="UP000682134"/>
    </source>
</evidence>
<dbReference type="GO" id="GO:0016787">
    <property type="term" value="F:hydrolase activity"/>
    <property type="evidence" value="ECO:0007669"/>
    <property type="project" value="UniProtKB-KW"/>
</dbReference>
<dbReference type="InterPro" id="IPR053170">
    <property type="entry name" value="Transcription_regulator"/>
</dbReference>
<dbReference type="Proteomes" id="UP000682134">
    <property type="component" value="Unassembled WGS sequence"/>
</dbReference>
<keyword evidence="3" id="KW-1185">Reference proteome</keyword>
<dbReference type="PANTHER" id="PTHR40031">
    <property type="entry name" value="HYPOTHETICAL MEMBRANE SPANNING PROTEIN"/>
    <property type="match status" value="1"/>
</dbReference>
<feature type="transmembrane region" description="Helical" evidence="1">
    <location>
        <begin position="92"/>
        <end position="115"/>
    </location>
</feature>
<sequence>MDTGTHLVMGVTLGGLATLSPEVSHDPKLSTTLLVTTIIGSQLPDIDTILKLRNNAKYIKHHRGITHSIPAVITWTILLSVCMSLIENRSNFGFYLFWSFLAVSVHVYVDLFNAYGTQALRPISKRWIAFGIISTFDPIIFAMHAIGVPFVLFHIFPGAVCVMIYIIMIIYYMFRLYEKRKVIQLVKKQIDHVDHVFIMPSLKYTHYHIVATTKTHHHVGKMKFRKLKIHDVFERTPLPVNDDIKAALKDENIKSFLAFSPVYIWRFSSVKGYNELRLIDLRYKTETYYPFVAVAKFDDSHHIISSFTGWIFSERKLQKKLVTEK</sequence>
<feature type="transmembrane region" description="Helical" evidence="1">
    <location>
        <begin position="127"/>
        <end position="146"/>
    </location>
</feature>
<feature type="transmembrane region" description="Helical" evidence="1">
    <location>
        <begin position="152"/>
        <end position="174"/>
    </location>
</feature>
<keyword evidence="1" id="KW-0812">Transmembrane</keyword>
<reference evidence="2" key="1">
    <citation type="submission" date="2021-04" db="EMBL/GenBank/DDBJ databases">
        <title>Genome seq and assembly of Bacillus sp.</title>
        <authorList>
            <person name="Chhetri G."/>
        </authorList>
    </citation>
    <scope>NUCLEOTIDE SEQUENCE</scope>
    <source>
        <strain evidence="2">RG28</strain>
    </source>
</reference>
<protein>
    <submittedName>
        <fullName evidence="2">Metal-dependent hydrolase</fullName>
    </submittedName>
</protein>
<dbReference type="AlphaFoldDB" id="A0A940SMB4"/>
<organism evidence="2 3">
    <name type="scientific">Gottfriedia endophytica</name>
    <dbReference type="NCBI Taxonomy" id="2820819"/>
    <lineage>
        <taxon>Bacteria</taxon>
        <taxon>Bacillati</taxon>
        <taxon>Bacillota</taxon>
        <taxon>Bacilli</taxon>
        <taxon>Bacillales</taxon>
        <taxon>Bacillaceae</taxon>
        <taxon>Gottfriedia</taxon>
    </lineage>
</organism>
<dbReference type="PANTHER" id="PTHR40031:SF1">
    <property type="entry name" value="MEMBRANE-BOUND METAL-DEPENDENT HYDROLASE"/>
    <property type="match status" value="1"/>
</dbReference>
<dbReference type="Pfam" id="PF04307">
    <property type="entry name" value="YdjM"/>
    <property type="match status" value="1"/>
</dbReference>
<gene>
    <name evidence="2" type="ORF">J5Y03_18730</name>
</gene>
<evidence type="ECO:0000256" key="1">
    <source>
        <dbReference type="SAM" id="Phobius"/>
    </source>
</evidence>
<dbReference type="EMBL" id="JAGIYQ010000020">
    <property type="protein sequence ID" value="MBP0727188.1"/>
    <property type="molecule type" value="Genomic_DNA"/>
</dbReference>
<keyword evidence="1" id="KW-1133">Transmembrane helix</keyword>
<name>A0A940SMB4_9BACI</name>
<keyword evidence="2" id="KW-0378">Hydrolase</keyword>
<feature type="transmembrane region" description="Helical" evidence="1">
    <location>
        <begin position="65"/>
        <end position="86"/>
    </location>
</feature>
<keyword evidence="1" id="KW-0472">Membrane</keyword>
<comment type="caution">
    <text evidence="2">The sequence shown here is derived from an EMBL/GenBank/DDBJ whole genome shotgun (WGS) entry which is preliminary data.</text>
</comment>
<evidence type="ECO:0000313" key="2">
    <source>
        <dbReference type="EMBL" id="MBP0727188.1"/>
    </source>
</evidence>
<proteinExistence type="predicted"/>
<accession>A0A940SMB4</accession>